<proteinExistence type="predicted"/>
<dbReference type="AlphaFoldDB" id="A0A239KMR6"/>
<dbReference type="RefSeq" id="WP_089234429.1">
    <property type="nucleotide sequence ID" value="NZ_FZOY01000007.1"/>
</dbReference>
<organism evidence="1 2">
    <name type="scientific">Tropicimonas sediminicola</name>
    <dbReference type="NCBI Taxonomy" id="1031541"/>
    <lineage>
        <taxon>Bacteria</taxon>
        <taxon>Pseudomonadati</taxon>
        <taxon>Pseudomonadota</taxon>
        <taxon>Alphaproteobacteria</taxon>
        <taxon>Rhodobacterales</taxon>
        <taxon>Roseobacteraceae</taxon>
        <taxon>Tropicimonas</taxon>
    </lineage>
</organism>
<accession>A0A239KMR6</accession>
<evidence type="ECO:0000313" key="1">
    <source>
        <dbReference type="EMBL" id="SNT19300.1"/>
    </source>
</evidence>
<protein>
    <recommendedName>
        <fullName evidence="3">YMGG-like Gly-zipper</fullName>
    </recommendedName>
</protein>
<sequence length="69" mass="6364">MAKPIKLASLLAGIALLAACEGNSNLENAAIGAGAGAGVSALTGTDLGTSVAVGAAAGALSNDARDAIN</sequence>
<reference evidence="1 2" key="1">
    <citation type="submission" date="2017-06" db="EMBL/GenBank/DDBJ databases">
        <authorList>
            <person name="Kim H.J."/>
            <person name="Triplett B.A."/>
        </authorList>
    </citation>
    <scope>NUCLEOTIDE SEQUENCE [LARGE SCALE GENOMIC DNA]</scope>
    <source>
        <strain evidence="1 2">DSM 29339</strain>
    </source>
</reference>
<name>A0A239KMR6_9RHOB</name>
<dbReference type="Proteomes" id="UP000198426">
    <property type="component" value="Unassembled WGS sequence"/>
</dbReference>
<keyword evidence="2" id="KW-1185">Reference proteome</keyword>
<gene>
    <name evidence="1" type="ORF">SAMN05421757_107224</name>
</gene>
<dbReference type="EMBL" id="FZOY01000007">
    <property type="protein sequence ID" value="SNT19300.1"/>
    <property type="molecule type" value="Genomic_DNA"/>
</dbReference>
<dbReference type="PROSITE" id="PS51257">
    <property type="entry name" value="PROKAR_LIPOPROTEIN"/>
    <property type="match status" value="1"/>
</dbReference>
<evidence type="ECO:0000313" key="2">
    <source>
        <dbReference type="Proteomes" id="UP000198426"/>
    </source>
</evidence>
<evidence type="ECO:0008006" key="3">
    <source>
        <dbReference type="Google" id="ProtNLM"/>
    </source>
</evidence>